<dbReference type="PANTHER" id="PTHR33741">
    <property type="entry name" value="TRANSMEMBRANE PROTEIN DDB_G0269096-RELATED"/>
    <property type="match status" value="1"/>
</dbReference>
<keyword evidence="2" id="KW-1133">Transmembrane helix</keyword>
<feature type="domain" description="HPP transmembrane region" evidence="3">
    <location>
        <begin position="131"/>
        <end position="286"/>
    </location>
</feature>
<feature type="transmembrane region" description="Helical" evidence="2">
    <location>
        <begin position="135"/>
        <end position="153"/>
    </location>
</feature>
<dbReference type="EMBL" id="HBKQ01004324">
    <property type="protein sequence ID" value="CAE2206732.1"/>
    <property type="molecule type" value="Transcribed_RNA"/>
</dbReference>
<sequence>MFSSCKSLSAPAAAEGPETSDGRGGTSRRSDVGGRRKGWSRITSMSRFSSFGRRNTDSFRDDGFDGDDRPQSRRPADMGRTCVVACRHCGSSIRSSCERRAHSAVSALDQKRAAWLTKIKGGDILPPPGLPGRDALFALLGILLCLMIMSGANEMISRFGYHEHSMILSAFGGLVVNLFCLPASPNSQPRNCLFGLTINVFVGMAFRRIPPTVLPTWARGAISPAVSISAMAYLGYIHPPAGGAAVAFALGKEDEWLELGLLLFGWTMSVAFASVYNNLSEKRAYPNYWRFLWLPDALYKRVHRWKKRKRDKERRRREKEETMQLSRHVMDHQLVRDYMEDQQQEKQGAVEQV</sequence>
<dbReference type="AlphaFoldDB" id="A0A7S4M8H0"/>
<feature type="transmembrane region" description="Helical" evidence="2">
    <location>
        <begin position="216"/>
        <end position="236"/>
    </location>
</feature>
<gene>
    <name evidence="4" type="ORF">OAUR00152_LOCUS2952</name>
</gene>
<evidence type="ECO:0000256" key="1">
    <source>
        <dbReference type="SAM" id="MobiDB-lite"/>
    </source>
</evidence>
<dbReference type="Pfam" id="PF04982">
    <property type="entry name" value="TM_HPP"/>
    <property type="match status" value="1"/>
</dbReference>
<evidence type="ECO:0000259" key="3">
    <source>
        <dbReference type="Pfam" id="PF04982"/>
    </source>
</evidence>
<accession>A0A7S4M8H0</accession>
<organism evidence="4">
    <name type="scientific">Odontella aurita</name>
    <dbReference type="NCBI Taxonomy" id="265563"/>
    <lineage>
        <taxon>Eukaryota</taxon>
        <taxon>Sar</taxon>
        <taxon>Stramenopiles</taxon>
        <taxon>Ochrophyta</taxon>
        <taxon>Bacillariophyta</taxon>
        <taxon>Mediophyceae</taxon>
        <taxon>Biddulphiophycidae</taxon>
        <taxon>Eupodiscales</taxon>
        <taxon>Odontellaceae</taxon>
        <taxon>Odontella</taxon>
    </lineage>
</organism>
<proteinExistence type="predicted"/>
<feature type="transmembrane region" description="Helical" evidence="2">
    <location>
        <begin position="256"/>
        <end position="276"/>
    </location>
</feature>
<keyword evidence="2" id="KW-0472">Membrane</keyword>
<protein>
    <recommendedName>
        <fullName evidence="3">HPP transmembrane region domain-containing protein</fullName>
    </recommendedName>
</protein>
<name>A0A7S4M8H0_9STRA</name>
<feature type="region of interest" description="Disordered" evidence="1">
    <location>
        <begin position="1"/>
        <end position="41"/>
    </location>
</feature>
<reference evidence="4" key="1">
    <citation type="submission" date="2021-01" db="EMBL/GenBank/DDBJ databases">
        <authorList>
            <person name="Corre E."/>
            <person name="Pelletier E."/>
            <person name="Niang G."/>
            <person name="Scheremetjew M."/>
            <person name="Finn R."/>
            <person name="Kale V."/>
            <person name="Holt S."/>
            <person name="Cochrane G."/>
            <person name="Meng A."/>
            <person name="Brown T."/>
            <person name="Cohen L."/>
        </authorList>
    </citation>
    <scope>NUCLEOTIDE SEQUENCE</scope>
    <source>
        <strain evidence="4">Isolate 1302-5</strain>
    </source>
</reference>
<evidence type="ECO:0000313" key="4">
    <source>
        <dbReference type="EMBL" id="CAE2206732.1"/>
    </source>
</evidence>
<dbReference type="InterPro" id="IPR007065">
    <property type="entry name" value="HPP"/>
</dbReference>
<dbReference type="InterPro" id="IPR058581">
    <property type="entry name" value="TM_HPP"/>
</dbReference>
<dbReference type="PANTHER" id="PTHR33741:SF5">
    <property type="entry name" value="TRANSMEMBRANE PROTEIN DDB_G0269096-RELATED"/>
    <property type="match status" value="1"/>
</dbReference>
<keyword evidence="2" id="KW-0812">Transmembrane</keyword>
<evidence type="ECO:0000256" key="2">
    <source>
        <dbReference type="SAM" id="Phobius"/>
    </source>
</evidence>